<protein>
    <submittedName>
        <fullName evidence="1">Uncharacterized protein</fullName>
    </submittedName>
</protein>
<organism evidence="1 2">
    <name type="scientific">Xylaria curta</name>
    <dbReference type="NCBI Taxonomy" id="42375"/>
    <lineage>
        <taxon>Eukaryota</taxon>
        <taxon>Fungi</taxon>
        <taxon>Dikarya</taxon>
        <taxon>Ascomycota</taxon>
        <taxon>Pezizomycotina</taxon>
        <taxon>Sordariomycetes</taxon>
        <taxon>Xylariomycetidae</taxon>
        <taxon>Xylariales</taxon>
        <taxon>Xylariaceae</taxon>
        <taxon>Xylaria</taxon>
    </lineage>
</organism>
<name>A0ACC1P7X8_9PEZI</name>
<gene>
    <name evidence="1" type="ORF">NUW58_g4091</name>
</gene>
<accession>A0ACC1P7X8</accession>
<dbReference type="EMBL" id="JAPDGR010000677">
    <property type="protein sequence ID" value="KAJ2988223.1"/>
    <property type="molecule type" value="Genomic_DNA"/>
</dbReference>
<reference evidence="1" key="1">
    <citation type="submission" date="2022-10" db="EMBL/GenBank/DDBJ databases">
        <title>Genome Sequence of Xylaria curta.</title>
        <authorList>
            <person name="Buettner E."/>
        </authorList>
    </citation>
    <scope>NUCLEOTIDE SEQUENCE</scope>
    <source>
        <strain evidence="1">Babe10</strain>
    </source>
</reference>
<evidence type="ECO:0000313" key="1">
    <source>
        <dbReference type="EMBL" id="KAJ2988223.1"/>
    </source>
</evidence>
<proteinExistence type="predicted"/>
<comment type="caution">
    <text evidence="1">The sequence shown here is derived from an EMBL/GenBank/DDBJ whole genome shotgun (WGS) entry which is preliminary data.</text>
</comment>
<sequence>MIASCIWIFFILPYAWGNTEKAIFLGPSLGDIVPAYPALDDLQLTSLSPDQFTIRTHLKAAFPSNEFKHGYASWFALYNLTEGQRYEVRVCWAATQPTAFKLETYEPETVSRTPELASELSAYASTLQYNMHKYVAMPPQTQRPGMEDPALLLRVLAAADFYTTNHTLMKRVPPVFVDIILDPFVLNILPRSLLPTIAYAIAVAIISCQYLNARIFATGPAVASADRSLNKDSVTSFQEDILPDFHDVAEQIHDWYMKLGQGIDVVQLRMEGVDIVGCTLKKGDTVVGGSHKTAGMEKMCIGFVEELLTFRRLAGWRWV</sequence>
<evidence type="ECO:0000313" key="2">
    <source>
        <dbReference type="Proteomes" id="UP001143856"/>
    </source>
</evidence>
<keyword evidence="2" id="KW-1185">Reference proteome</keyword>
<dbReference type="Proteomes" id="UP001143856">
    <property type="component" value="Unassembled WGS sequence"/>
</dbReference>